<feature type="domain" description="Trimeric autotransporter adhesin YadA-like head" evidence="1">
    <location>
        <begin position="203"/>
        <end position="227"/>
    </location>
</feature>
<dbReference type="Pfam" id="PF05662">
    <property type="entry name" value="YadA_stalk"/>
    <property type="match status" value="1"/>
</dbReference>
<dbReference type="CDD" id="cd12820">
    <property type="entry name" value="LbR_YadA-like"/>
    <property type="match status" value="2"/>
</dbReference>
<feature type="domain" description="Trimeric autotransporter adhesin YadA-like head" evidence="1">
    <location>
        <begin position="252"/>
        <end position="278"/>
    </location>
</feature>
<evidence type="ECO:0000313" key="5">
    <source>
        <dbReference type="Proteomes" id="UP001208074"/>
    </source>
</evidence>
<dbReference type="AlphaFoldDB" id="A0AAW5VTP1"/>
<evidence type="ECO:0000259" key="2">
    <source>
        <dbReference type="Pfam" id="PF05662"/>
    </source>
</evidence>
<dbReference type="Gene3D" id="1.20.5.170">
    <property type="match status" value="1"/>
</dbReference>
<feature type="domain" description="Trimeric autotransporter adhesin YadA-like head" evidence="1">
    <location>
        <begin position="324"/>
        <end position="346"/>
    </location>
</feature>
<feature type="non-terminal residue" evidence="4">
    <location>
        <position position="769"/>
    </location>
</feature>
<name>A0AAW5VTP1_9BURK</name>
<feature type="domain" description="ESPR" evidence="3">
    <location>
        <begin position="1"/>
        <end position="48"/>
    </location>
</feature>
<dbReference type="Pfam" id="PF13018">
    <property type="entry name" value="ESPR"/>
    <property type="match status" value="1"/>
</dbReference>
<comment type="caution">
    <text evidence="4">The sequence shown here is derived from an EMBL/GenBank/DDBJ whole genome shotgun (WGS) entry which is preliminary data.</text>
</comment>
<feature type="domain" description="Trimeric autotransporter adhesin YadA-like head" evidence="1">
    <location>
        <begin position="280"/>
        <end position="306"/>
    </location>
</feature>
<feature type="domain" description="Trimeric autotransporter adhesin YadA-like head" evidence="1">
    <location>
        <begin position="152"/>
        <end position="171"/>
    </location>
</feature>
<dbReference type="SUPFAM" id="SSF101967">
    <property type="entry name" value="Adhesin YadA, collagen-binding domain"/>
    <property type="match status" value="2"/>
</dbReference>
<dbReference type="Pfam" id="PF05658">
    <property type="entry name" value="YadA_head"/>
    <property type="match status" value="6"/>
</dbReference>
<feature type="domain" description="Trimeric autotransporter adhesin YadA-like stalk" evidence="2">
    <location>
        <begin position="434"/>
        <end position="468"/>
    </location>
</feature>
<dbReference type="GO" id="GO:0019867">
    <property type="term" value="C:outer membrane"/>
    <property type="evidence" value="ECO:0007669"/>
    <property type="project" value="InterPro"/>
</dbReference>
<sequence length="769" mass="75569">MNHVYKTIWNEQTGTFVAVSEHKRARGKRSGSIKAAVAGAVLATGALAMGSALAATGINGGTGAGTAISECKDSTQAQAGKKNSIAIGCSSLADDKDDSNTYFFDRENPHNKNIDTTGTYQSVAVGTGAKAKQGSVALGHGAQAADGESALAIAIGSQAKAQNVASLAIGPAALATGNTALAVGRQTAATADFAQAIGNVAAATGLGSLAVGHSATATGKRSIAIGAADIDNAGSTGAQNGTVYMEGEQTLATGQDAIAFGAAANAKNNYALAIGAHSEASGLNSTAMGYEATATGENTFASGAGSIASGKDAFALGAHSEGLGDRSFAMGPNAKAIGENALALGGLSEAHEKNSIAVGVGAKANFADSVALGSKSSVDHKNSIAIGTESTTNDYTAHEAFLYESGAAGAIATGAVSIGNGAGSVVAGAGNERRLQNVAAGGADTDAVNVSQLKMHKAITDKTGGDLAENLGGGSTYDPKTGEVSNPTYNIGDTNYNNVGDALLAARTVVKAGKNIGVEESKGAAGQTIFTVKTQEDLDLTSVTTGHAVMSNDGFNVVDGSNSSTVGAGNISVKDDAGTTVIAGTQVTVGGTNSVVINGDTGTIGGLTNKTFDPNSFTSGQAATEDQLAKVSGDLTAKGLNFSANDGGPLTSKLGSTVTVAGAQSNTDWTKFDAGQNIMTQIEQDASGNSAIRVALSKDITGLETIILGENGTPGKDGANGQPGIGLNGKDGSIGMTGKDGAGADLTVAMGAPGLAGNDGVDGKSKTRL</sequence>
<dbReference type="InterPro" id="IPR008640">
    <property type="entry name" value="Adhesin_Head_dom"/>
</dbReference>
<protein>
    <submittedName>
        <fullName evidence="4">ESPR-type extended signal peptide-containing protein</fullName>
    </submittedName>
</protein>
<dbReference type="Gene3D" id="2.150.10.10">
    <property type="entry name" value="Serralysin-like metalloprotease, C-terminal"/>
    <property type="match status" value="3"/>
</dbReference>
<feature type="domain" description="Trimeric autotransporter adhesin YadA-like head" evidence="1">
    <location>
        <begin position="353"/>
        <end position="376"/>
    </location>
</feature>
<dbReference type="Proteomes" id="UP001208074">
    <property type="component" value="Unassembled WGS sequence"/>
</dbReference>
<evidence type="ECO:0000259" key="3">
    <source>
        <dbReference type="Pfam" id="PF13018"/>
    </source>
</evidence>
<proteinExistence type="predicted"/>
<dbReference type="InterPro" id="IPR008635">
    <property type="entry name" value="Coiled_stalk_dom"/>
</dbReference>
<dbReference type="InterPro" id="IPR011049">
    <property type="entry name" value="Serralysin-like_metalloprot_C"/>
</dbReference>
<evidence type="ECO:0000259" key="1">
    <source>
        <dbReference type="Pfam" id="PF05658"/>
    </source>
</evidence>
<accession>A0AAW5VTP1</accession>
<evidence type="ECO:0000313" key="4">
    <source>
        <dbReference type="EMBL" id="MCX5567248.1"/>
    </source>
</evidence>
<dbReference type="RefSeq" id="WP_266140776.1">
    <property type="nucleotide sequence ID" value="NZ_JAPKNB010000017.1"/>
</dbReference>
<reference evidence="4" key="1">
    <citation type="submission" date="2022-11" db="EMBL/GenBank/DDBJ databases">
        <title>Biodiversity and phylogenetic relationships of bacteria.</title>
        <authorList>
            <person name="Machado R.A.R."/>
            <person name="Bhat A."/>
            <person name="Loulou A."/>
            <person name="Kallel S."/>
        </authorList>
    </citation>
    <scope>NUCLEOTIDE SEQUENCE</scope>
    <source>
        <strain evidence="4">DSM 16503</strain>
    </source>
</reference>
<dbReference type="InterPro" id="IPR024973">
    <property type="entry name" value="ESPR"/>
</dbReference>
<dbReference type="EMBL" id="JAPKNB010000017">
    <property type="protein sequence ID" value="MCX5567248.1"/>
    <property type="molecule type" value="Genomic_DNA"/>
</dbReference>
<organism evidence="4 5">
    <name type="scientific">Alcaligenes phenolicus</name>
    <dbReference type="NCBI Taxonomy" id="232846"/>
    <lineage>
        <taxon>Bacteria</taxon>
        <taxon>Pseudomonadati</taxon>
        <taxon>Pseudomonadota</taxon>
        <taxon>Betaproteobacteria</taxon>
        <taxon>Burkholderiales</taxon>
        <taxon>Alcaligenaceae</taxon>
        <taxon>Alcaligenes</taxon>
    </lineage>
</organism>
<gene>
    <name evidence="4" type="ORF">OSH02_17895</name>
</gene>